<dbReference type="PANTHER" id="PTHR43514:SF10">
    <property type="entry name" value="MOLYBDENUM IMPORT ATP-BINDING PROTEIN MODC 2"/>
    <property type="match status" value="1"/>
</dbReference>
<protein>
    <submittedName>
        <fullName evidence="12">Molybdate transporter subunit ATP-binding component of ABC superfamily</fullName>
        <ecNumber evidence="12">3.6.3.29</ecNumber>
    </submittedName>
</protein>
<gene>
    <name evidence="12" type="primary">modC</name>
    <name evidence="12" type="ORF">COMA2_130139</name>
</gene>
<evidence type="ECO:0000256" key="3">
    <source>
        <dbReference type="ARBA" id="ARBA00022505"/>
    </source>
</evidence>
<dbReference type="SMART" id="SM00382">
    <property type="entry name" value="AAA"/>
    <property type="match status" value="1"/>
</dbReference>
<dbReference type="EC" id="3.6.3.29" evidence="12"/>
<organism evidence="12 13">
    <name type="scientific">Candidatus Nitrospira nitrificans</name>
    <dbReference type="NCBI Taxonomy" id="1742973"/>
    <lineage>
        <taxon>Bacteria</taxon>
        <taxon>Pseudomonadati</taxon>
        <taxon>Nitrospirota</taxon>
        <taxon>Nitrospiria</taxon>
        <taxon>Nitrospirales</taxon>
        <taxon>Nitrospiraceae</taxon>
        <taxon>Nitrospira</taxon>
    </lineage>
</organism>
<keyword evidence="6 12" id="KW-0067">ATP-binding</keyword>
<dbReference type="Gene3D" id="3.40.50.300">
    <property type="entry name" value="P-loop containing nucleotide triphosphate hydrolases"/>
    <property type="match status" value="1"/>
</dbReference>
<dbReference type="GO" id="GO:0005524">
    <property type="term" value="F:ATP binding"/>
    <property type="evidence" value="ECO:0007669"/>
    <property type="project" value="UniProtKB-KW"/>
</dbReference>
<feature type="domain" description="Mop" evidence="11">
    <location>
        <begin position="296"/>
        <end position="361"/>
    </location>
</feature>
<dbReference type="SUPFAM" id="SSF50331">
    <property type="entry name" value="MOP-like"/>
    <property type="match status" value="1"/>
</dbReference>
<evidence type="ECO:0000256" key="5">
    <source>
        <dbReference type="ARBA" id="ARBA00022741"/>
    </source>
</evidence>
<evidence type="ECO:0000256" key="4">
    <source>
        <dbReference type="ARBA" id="ARBA00022519"/>
    </source>
</evidence>
<dbReference type="InterPro" id="IPR008995">
    <property type="entry name" value="Mo/tungstate-bd_C_term_dom"/>
</dbReference>
<dbReference type="GO" id="GO:0016887">
    <property type="term" value="F:ATP hydrolysis activity"/>
    <property type="evidence" value="ECO:0007669"/>
    <property type="project" value="InterPro"/>
</dbReference>
<dbReference type="GO" id="GO:0140359">
    <property type="term" value="F:ABC-type transporter activity"/>
    <property type="evidence" value="ECO:0007669"/>
    <property type="project" value="InterPro"/>
</dbReference>
<dbReference type="PANTHER" id="PTHR43514">
    <property type="entry name" value="ABC TRANSPORTER I FAMILY MEMBER 10"/>
    <property type="match status" value="1"/>
</dbReference>
<keyword evidence="5" id="KW-0547">Nucleotide-binding</keyword>
<dbReference type="InterPro" id="IPR003593">
    <property type="entry name" value="AAA+_ATPase"/>
</dbReference>
<dbReference type="InterPro" id="IPR011868">
    <property type="entry name" value="ModC_ABC_ATP-bd"/>
</dbReference>
<proteinExistence type="predicted"/>
<dbReference type="InterPro" id="IPR005116">
    <property type="entry name" value="Transp-assoc_OB_typ1"/>
</dbReference>
<dbReference type="NCBIfam" id="TIGR02142">
    <property type="entry name" value="modC_ABC"/>
    <property type="match status" value="1"/>
</dbReference>
<dbReference type="STRING" id="1742973.COMA2_130139"/>
<dbReference type="SUPFAM" id="SSF52540">
    <property type="entry name" value="P-loop containing nucleoside triphosphate hydrolases"/>
    <property type="match status" value="1"/>
</dbReference>
<feature type="domain" description="ABC transporter" evidence="10">
    <location>
        <begin position="1"/>
        <end position="235"/>
    </location>
</feature>
<evidence type="ECO:0000256" key="7">
    <source>
        <dbReference type="ARBA" id="ARBA00022967"/>
    </source>
</evidence>
<keyword evidence="13" id="KW-1185">Reference proteome</keyword>
<dbReference type="Pfam" id="PF00005">
    <property type="entry name" value="ABC_tran"/>
    <property type="match status" value="1"/>
</dbReference>
<keyword evidence="2" id="KW-1003">Cell membrane</keyword>
<evidence type="ECO:0000256" key="8">
    <source>
        <dbReference type="ARBA" id="ARBA00023136"/>
    </source>
</evidence>
<dbReference type="InterPro" id="IPR050334">
    <property type="entry name" value="Molybdenum_import_ModC"/>
</dbReference>
<dbReference type="GO" id="GO:0015098">
    <property type="term" value="F:molybdate ion transmembrane transporter activity"/>
    <property type="evidence" value="ECO:0007669"/>
    <property type="project" value="InterPro"/>
</dbReference>
<dbReference type="InterPro" id="IPR027417">
    <property type="entry name" value="P-loop_NTPase"/>
</dbReference>
<dbReference type="AlphaFoldDB" id="A0A0S4LCG3"/>
<keyword evidence="1" id="KW-0813">Transport</keyword>
<dbReference type="PROSITE" id="PS51866">
    <property type="entry name" value="MOP"/>
    <property type="match status" value="1"/>
</dbReference>
<keyword evidence="8" id="KW-0472">Membrane</keyword>
<reference evidence="13" key="1">
    <citation type="submission" date="2015-10" db="EMBL/GenBank/DDBJ databases">
        <authorList>
            <person name="Luecker S."/>
            <person name="Luecker S."/>
        </authorList>
    </citation>
    <scope>NUCLEOTIDE SEQUENCE [LARGE SCALE GENOMIC DNA]</scope>
</reference>
<dbReference type="Proteomes" id="UP000198736">
    <property type="component" value="Unassembled WGS sequence"/>
</dbReference>
<evidence type="ECO:0000313" key="13">
    <source>
        <dbReference type="Proteomes" id="UP000198736"/>
    </source>
</evidence>
<evidence type="ECO:0000256" key="9">
    <source>
        <dbReference type="PROSITE-ProRule" id="PRU01213"/>
    </source>
</evidence>
<dbReference type="PROSITE" id="PS00211">
    <property type="entry name" value="ABC_TRANSPORTER_1"/>
    <property type="match status" value="1"/>
</dbReference>
<dbReference type="Pfam" id="PF03459">
    <property type="entry name" value="TOBE"/>
    <property type="match status" value="1"/>
</dbReference>
<evidence type="ECO:0000259" key="10">
    <source>
        <dbReference type="PROSITE" id="PS50893"/>
    </source>
</evidence>
<evidence type="ECO:0000256" key="1">
    <source>
        <dbReference type="ARBA" id="ARBA00022448"/>
    </source>
</evidence>
<dbReference type="EMBL" id="CZPZ01000005">
    <property type="protein sequence ID" value="CUS33595.1"/>
    <property type="molecule type" value="Genomic_DNA"/>
</dbReference>
<dbReference type="GO" id="GO:0016020">
    <property type="term" value="C:membrane"/>
    <property type="evidence" value="ECO:0007669"/>
    <property type="project" value="InterPro"/>
</dbReference>
<dbReference type="RefSeq" id="WP_090895196.1">
    <property type="nucleotide sequence ID" value="NZ_CZPZ01000005.1"/>
</dbReference>
<keyword evidence="12" id="KW-0378">Hydrolase</keyword>
<name>A0A0S4LCG3_9BACT</name>
<dbReference type="InterPro" id="IPR017871">
    <property type="entry name" value="ABC_transporter-like_CS"/>
</dbReference>
<dbReference type="Gene3D" id="2.40.50.100">
    <property type="match status" value="1"/>
</dbReference>
<dbReference type="PROSITE" id="PS50893">
    <property type="entry name" value="ABC_TRANSPORTER_2"/>
    <property type="match status" value="1"/>
</dbReference>
<keyword evidence="4" id="KW-0997">Cell inner membrane</keyword>
<evidence type="ECO:0000256" key="2">
    <source>
        <dbReference type="ARBA" id="ARBA00022475"/>
    </source>
</evidence>
<dbReference type="OrthoDB" id="9802264at2"/>
<evidence type="ECO:0000313" key="12">
    <source>
        <dbReference type="EMBL" id="CUS33595.1"/>
    </source>
</evidence>
<sequence>MSHLLAHFDVRFPNFRLNVDIDVPMSGITAIFGPSGSGKTTFLRCLAGLERASDGFMQFGNDVWQDEKVGLCLPLHKRPIGYVFQEPRLFPHYNVRANLLYGYKRVPVEERRIAIEHVVEILGIGHLLERRIHKLSGGEQQRVAIGRALLTSPQLLLLDEPLASLDIQRKQELLRFIRCLHEELAIPVMYVSHAISEILQLADRVVLLKDGKLIGTGTLNEVLTSLDFRGSFGAHRVGAVLDARVSGHDPEYGLTQLAFLGQSLFVPLQSATVGQDVRVHILSSDVSLVVGRTDSPTSVLNILEATIVEVRELNQSSVDVLLDIGSPLIASITRKSLATLGLKSGQRVCAHVKAVAMNEELVE</sequence>
<dbReference type="InterPro" id="IPR003439">
    <property type="entry name" value="ABC_transporter-like_ATP-bd"/>
</dbReference>
<keyword evidence="3 9" id="KW-0500">Molybdenum</keyword>
<evidence type="ECO:0000259" key="11">
    <source>
        <dbReference type="PROSITE" id="PS51866"/>
    </source>
</evidence>
<evidence type="ECO:0000256" key="6">
    <source>
        <dbReference type="ARBA" id="ARBA00022840"/>
    </source>
</evidence>
<accession>A0A0S4LCG3</accession>
<keyword evidence="7" id="KW-1278">Translocase</keyword>
<dbReference type="InterPro" id="IPR004606">
    <property type="entry name" value="Mop_domain"/>
</dbReference>